<keyword evidence="2" id="KW-0812">Transmembrane</keyword>
<dbReference type="PANTHER" id="PTHR18945">
    <property type="entry name" value="NEUROTRANSMITTER GATED ION CHANNEL"/>
    <property type="match status" value="1"/>
</dbReference>
<evidence type="ECO:0000313" key="4">
    <source>
        <dbReference type="Proteomes" id="UP000601435"/>
    </source>
</evidence>
<reference evidence="3" key="1">
    <citation type="submission" date="2021-02" db="EMBL/GenBank/DDBJ databases">
        <authorList>
            <person name="Dougan E. K."/>
            <person name="Rhodes N."/>
            <person name="Thang M."/>
            <person name="Chan C."/>
        </authorList>
    </citation>
    <scope>NUCLEOTIDE SEQUENCE</scope>
</reference>
<organism evidence="3 4">
    <name type="scientific">Symbiodinium necroappetens</name>
    <dbReference type="NCBI Taxonomy" id="1628268"/>
    <lineage>
        <taxon>Eukaryota</taxon>
        <taxon>Sar</taxon>
        <taxon>Alveolata</taxon>
        <taxon>Dinophyceae</taxon>
        <taxon>Suessiales</taxon>
        <taxon>Symbiodiniaceae</taxon>
        <taxon>Symbiodinium</taxon>
    </lineage>
</organism>
<dbReference type="GO" id="GO:0004888">
    <property type="term" value="F:transmembrane signaling receptor activity"/>
    <property type="evidence" value="ECO:0007669"/>
    <property type="project" value="InterPro"/>
</dbReference>
<dbReference type="AlphaFoldDB" id="A0A813BJ06"/>
<feature type="transmembrane region" description="Helical" evidence="2">
    <location>
        <begin position="236"/>
        <end position="255"/>
    </location>
</feature>
<keyword evidence="4" id="KW-1185">Reference proteome</keyword>
<feature type="transmembrane region" description="Helical" evidence="2">
    <location>
        <begin position="170"/>
        <end position="192"/>
    </location>
</feature>
<dbReference type="InterPro" id="IPR036734">
    <property type="entry name" value="Neur_chan_lig-bd_sf"/>
</dbReference>
<comment type="caution">
    <text evidence="3">The sequence shown here is derived from an EMBL/GenBank/DDBJ whole genome shotgun (WGS) entry which is preliminary data.</text>
</comment>
<sequence length="333" mass="37862">MVVQRQPLRTELIRAEFRQICGIHLVEQTFSARIYFEFLFPDANESISWMNAIEPPSVLTDKLTPDKDSIRWALEVQGTFLEKFECNDFPFDTQALSVSIEFAMSNEGPFPMDLSIDLADACDVNAKHFVWDSEYDLGTKTKLVTDVRRVLQTRSYPDLTFSCYVTRRPFFYTISIVLPNMLLALLAGLQFFIPVEDVAGRASVSMTLLLVCASYFHYSGSLTPTVGYLTLMDTHALWCMCVVISMVFWVAVVRSSESEDLEYVDKMALYGFMAIWLLIQIVFVLRFSFAWSKASAELDVPAVLGGAEAREKLLTVNSRSRFYRTSVKGYDAL</sequence>
<gene>
    <name evidence="3" type="primary">chrna3</name>
    <name evidence="3" type="ORF">SNEC2469_LOCUS30877</name>
</gene>
<dbReference type="Gene3D" id="1.20.58.390">
    <property type="entry name" value="Neurotransmitter-gated ion-channel transmembrane domain"/>
    <property type="match status" value="1"/>
</dbReference>
<dbReference type="InterPro" id="IPR006201">
    <property type="entry name" value="Neur_channel"/>
</dbReference>
<dbReference type="SUPFAM" id="SSF90112">
    <property type="entry name" value="Neurotransmitter-gated ion-channel transmembrane pore"/>
    <property type="match status" value="1"/>
</dbReference>
<feature type="transmembrane region" description="Helical" evidence="2">
    <location>
        <begin position="267"/>
        <end position="285"/>
    </location>
</feature>
<accession>A0A813BJ06</accession>
<dbReference type="InterPro" id="IPR036719">
    <property type="entry name" value="Neuro-gated_channel_TM_sf"/>
</dbReference>
<protein>
    <submittedName>
        <fullName evidence="3">Chrna3 protein</fullName>
    </submittedName>
</protein>
<evidence type="ECO:0000256" key="1">
    <source>
        <dbReference type="ARBA" id="ARBA00004141"/>
    </source>
</evidence>
<proteinExistence type="predicted"/>
<evidence type="ECO:0000256" key="2">
    <source>
        <dbReference type="SAM" id="Phobius"/>
    </source>
</evidence>
<evidence type="ECO:0000313" key="3">
    <source>
        <dbReference type="EMBL" id="CAE7908907.1"/>
    </source>
</evidence>
<dbReference type="InterPro" id="IPR038050">
    <property type="entry name" value="Neuro_actylchol_rec"/>
</dbReference>
<name>A0A813BJ06_9DINO</name>
<dbReference type="GO" id="GO:0005230">
    <property type="term" value="F:extracellular ligand-gated monoatomic ion channel activity"/>
    <property type="evidence" value="ECO:0007669"/>
    <property type="project" value="InterPro"/>
</dbReference>
<dbReference type="GO" id="GO:0016020">
    <property type="term" value="C:membrane"/>
    <property type="evidence" value="ECO:0007669"/>
    <property type="project" value="UniProtKB-SubCell"/>
</dbReference>
<comment type="subcellular location">
    <subcellularLocation>
        <location evidence="1">Membrane</location>
        <topology evidence="1">Multi-pass membrane protein</topology>
    </subcellularLocation>
</comment>
<dbReference type="EMBL" id="CAJNJA010073197">
    <property type="protein sequence ID" value="CAE7908907.1"/>
    <property type="molecule type" value="Genomic_DNA"/>
</dbReference>
<keyword evidence="2" id="KW-1133">Transmembrane helix</keyword>
<keyword evidence="2" id="KW-0472">Membrane</keyword>
<dbReference type="Gene3D" id="2.70.170.10">
    <property type="entry name" value="Neurotransmitter-gated ion-channel ligand-binding domain"/>
    <property type="match status" value="1"/>
</dbReference>
<dbReference type="OrthoDB" id="5975154at2759"/>
<dbReference type="Proteomes" id="UP000601435">
    <property type="component" value="Unassembled WGS sequence"/>
</dbReference>